<accession>A0AAD5MAY8</accession>
<evidence type="ECO:0000313" key="1">
    <source>
        <dbReference type="EMBL" id="KAJ1355230.1"/>
    </source>
</evidence>
<keyword evidence="2" id="KW-1185">Reference proteome</keyword>
<dbReference type="AlphaFoldDB" id="A0AAD5MAY8"/>
<evidence type="ECO:0000313" key="2">
    <source>
        <dbReference type="Proteomes" id="UP001196413"/>
    </source>
</evidence>
<dbReference type="Proteomes" id="UP001196413">
    <property type="component" value="Unassembled WGS sequence"/>
</dbReference>
<reference evidence="1" key="1">
    <citation type="submission" date="2021-06" db="EMBL/GenBank/DDBJ databases">
        <title>Parelaphostrongylus tenuis whole genome reference sequence.</title>
        <authorList>
            <person name="Garwood T.J."/>
            <person name="Larsen P.A."/>
            <person name="Fountain-Jones N.M."/>
            <person name="Garbe J.R."/>
            <person name="Macchietto M.G."/>
            <person name="Kania S.A."/>
            <person name="Gerhold R.W."/>
            <person name="Richards J.E."/>
            <person name="Wolf T.M."/>
        </authorList>
    </citation>
    <scope>NUCLEOTIDE SEQUENCE</scope>
    <source>
        <strain evidence="1">MNPRO001-30</strain>
        <tissue evidence="1">Meninges</tissue>
    </source>
</reference>
<protein>
    <submittedName>
        <fullName evidence="1">Uncharacterized protein</fullName>
    </submittedName>
</protein>
<proteinExistence type="predicted"/>
<gene>
    <name evidence="1" type="ORF">KIN20_012555</name>
</gene>
<name>A0AAD5MAY8_PARTN</name>
<sequence length="55" mass="5923">MGQQVVQITGRLHKVDRDAVIEAIEEGPTLIIEELANDLVCGHAIISSILKTVGK</sequence>
<dbReference type="EMBL" id="JAHQIW010002393">
    <property type="protein sequence ID" value="KAJ1355230.1"/>
    <property type="molecule type" value="Genomic_DNA"/>
</dbReference>
<comment type="caution">
    <text evidence="1">The sequence shown here is derived from an EMBL/GenBank/DDBJ whole genome shotgun (WGS) entry which is preliminary data.</text>
</comment>
<organism evidence="1 2">
    <name type="scientific">Parelaphostrongylus tenuis</name>
    <name type="common">Meningeal worm</name>
    <dbReference type="NCBI Taxonomy" id="148309"/>
    <lineage>
        <taxon>Eukaryota</taxon>
        <taxon>Metazoa</taxon>
        <taxon>Ecdysozoa</taxon>
        <taxon>Nematoda</taxon>
        <taxon>Chromadorea</taxon>
        <taxon>Rhabditida</taxon>
        <taxon>Rhabditina</taxon>
        <taxon>Rhabditomorpha</taxon>
        <taxon>Strongyloidea</taxon>
        <taxon>Metastrongylidae</taxon>
        <taxon>Parelaphostrongylus</taxon>
    </lineage>
</organism>